<evidence type="ECO:0000256" key="6">
    <source>
        <dbReference type="ARBA" id="ARBA00022840"/>
    </source>
</evidence>
<keyword evidence="8" id="KW-1208">Phospholipid metabolism</keyword>
<evidence type="ECO:0000256" key="4">
    <source>
        <dbReference type="ARBA" id="ARBA00022741"/>
    </source>
</evidence>
<evidence type="ECO:0000256" key="5">
    <source>
        <dbReference type="ARBA" id="ARBA00022777"/>
    </source>
</evidence>
<dbReference type="PANTHER" id="PTHR12358">
    <property type="entry name" value="SPHINGOSINE KINASE"/>
    <property type="match status" value="1"/>
</dbReference>
<reference evidence="11" key="2">
    <citation type="submission" date="2021-04" db="EMBL/GenBank/DDBJ databases">
        <title>Novel species in family Eggerthellaceae.</title>
        <authorList>
            <person name="Zhang G."/>
        </authorList>
    </citation>
    <scope>NUCLEOTIDE SEQUENCE</scope>
    <source>
        <strain evidence="11">Zg-886</strain>
    </source>
</reference>
<sequence length="306" mass="32696">MKLLVINNLSSGLSDGSIYDFIRAFVRDGDEVCLRSTSGTTDIASLLSDADGFDAVVASGGDGTIATVCTELAHSGVPVLPFPAGTANLLATNLASPLESHALAKLAREGREMDFDLGVLDVDGRRIGFNVMAGAGYDAAIMRNAEPAKKLLGSMAYFSAAISNPMPQTAKLRLVLDDEKTVETEGLGVLLVNFSKIQFDITVTHANEPRDGLFEVVVLKAANAFELIPVLFAGILDRSGDYPDRGEALEIHRAAKVRIEAEPALEIQYDGEPTTMTTPFVAEILPQASRFIVSEEGFELFDIEQG</sequence>
<proteinExistence type="inferred from homology"/>
<reference evidence="10 12" key="1">
    <citation type="submission" date="2019-11" db="EMBL/GenBank/DDBJ databases">
        <title>Eggerthellaceae novel genus isolated from the rectal contents of marmort.</title>
        <authorList>
            <person name="Zhang G."/>
        </authorList>
    </citation>
    <scope>NUCLEOTIDE SEQUENCE [LARGE SCALE GENOMIC DNA]</scope>
    <source>
        <strain evidence="12">zg-886</strain>
        <strain evidence="10">Zg-886</strain>
    </source>
</reference>
<dbReference type="Proteomes" id="UP000636394">
    <property type="component" value="Unassembled WGS sequence"/>
</dbReference>
<dbReference type="SMART" id="SM00046">
    <property type="entry name" value="DAGKc"/>
    <property type="match status" value="1"/>
</dbReference>
<comment type="similarity">
    <text evidence="2">Belongs to the diacylglycerol/lipid kinase family.</text>
</comment>
<dbReference type="RefSeq" id="WP_166078737.1">
    <property type="nucleotide sequence ID" value="NZ_CP072829.1"/>
</dbReference>
<dbReference type="Pfam" id="PF19279">
    <property type="entry name" value="YegS_C"/>
    <property type="match status" value="1"/>
</dbReference>
<comment type="cofactor">
    <cofactor evidence="1">
        <name>Mg(2+)</name>
        <dbReference type="ChEBI" id="CHEBI:18420"/>
    </cofactor>
</comment>
<evidence type="ECO:0000313" key="12">
    <source>
        <dbReference type="Proteomes" id="UP000636394"/>
    </source>
</evidence>
<keyword evidence="5 11" id="KW-0418">Kinase</keyword>
<evidence type="ECO:0000256" key="8">
    <source>
        <dbReference type="ARBA" id="ARBA00023264"/>
    </source>
</evidence>
<keyword evidence="6" id="KW-0067">ATP-binding</keyword>
<dbReference type="EMBL" id="WPCR01000003">
    <property type="protein sequence ID" value="NHM13662.1"/>
    <property type="molecule type" value="Genomic_DNA"/>
</dbReference>
<keyword evidence="7" id="KW-0443">Lipid metabolism</keyword>
<dbReference type="Proteomes" id="UP000671910">
    <property type="component" value="Chromosome"/>
</dbReference>
<dbReference type="InterPro" id="IPR045540">
    <property type="entry name" value="YegS/DAGK_C"/>
</dbReference>
<gene>
    <name evidence="10" type="ORF">GMI68_02555</name>
    <name evidence="11" type="ORF">J7S26_03775</name>
</gene>
<dbReference type="InterPro" id="IPR050187">
    <property type="entry name" value="Lipid_Phosphate_FormReg"/>
</dbReference>
<dbReference type="AlphaFoldDB" id="A0A9E6MRD4"/>
<evidence type="ECO:0000313" key="10">
    <source>
        <dbReference type="EMBL" id="NHM13662.1"/>
    </source>
</evidence>
<dbReference type="GO" id="GO:0008654">
    <property type="term" value="P:phospholipid biosynthetic process"/>
    <property type="evidence" value="ECO:0007669"/>
    <property type="project" value="UniProtKB-KW"/>
</dbReference>
<protein>
    <submittedName>
        <fullName evidence="10">Diacylglycerol kinase</fullName>
    </submittedName>
    <submittedName>
        <fullName evidence="11">NAD(+)/NADH kinase</fullName>
    </submittedName>
</protein>
<evidence type="ECO:0000256" key="7">
    <source>
        <dbReference type="ARBA" id="ARBA00023209"/>
    </source>
</evidence>
<feature type="domain" description="DAGKc" evidence="9">
    <location>
        <begin position="1"/>
        <end position="124"/>
    </location>
</feature>
<keyword evidence="4" id="KW-0547">Nucleotide-binding</keyword>
<dbReference type="InterPro" id="IPR016064">
    <property type="entry name" value="NAD/diacylglycerol_kinase_sf"/>
</dbReference>
<keyword evidence="7" id="KW-0444">Lipid biosynthesis</keyword>
<dbReference type="Gene3D" id="2.60.200.40">
    <property type="match status" value="1"/>
</dbReference>
<dbReference type="EMBL" id="CP072829">
    <property type="protein sequence ID" value="QTU85034.1"/>
    <property type="molecule type" value="Genomic_DNA"/>
</dbReference>
<evidence type="ECO:0000256" key="2">
    <source>
        <dbReference type="ARBA" id="ARBA00005983"/>
    </source>
</evidence>
<evidence type="ECO:0000256" key="1">
    <source>
        <dbReference type="ARBA" id="ARBA00001946"/>
    </source>
</evidence>
<dbReference type="Pfam" id="PF00781">
    <property type="entry name" value="DAGK_cat"/>
    <property type="match status" value="1"/>
</dbReference>
<evidence type="ECO:0000259" key="9">
    <source>
        <dbReference type="PROSITE" id="PS50146"/>
    </source>
</evidence>
<dbReference type="GO" id="GO:0005886">
    <property type="term" value="C:plasma membrane"/>
    <property type="evidence" value="ECO:0007669"/>
    <property type="project" value="TreeGrafter"/>
</dbReference>
<accession>A0A9E6MRD4</accession>
<dbReference type="PROSITE" id="PS50146">
    <property type="entry name" value="DAGK"/>
    <property type="match status" value="1"/>
</dbReference>
<evidence type="ECO:0000313" key="11">
    <source>
        <dbReference type="EMBL" id="QTU85034.1"/>
    </source>
</evidence>
<dbReference type="GO" id="GO:0005524">
    <property type="term" value="F:ATP binding"/>
    <property type="evidence" value="ECO:0007669"/>
    <property type="project" value="UniProtKB-KW"/>
</dbReference>
<organism evidence="11 13">
    <name type="scientific">Xiamenia xianingshaonis</name>
    <dbReference type="NCBI Taxonomy" id="2682776"/>
    <lineage>
        <taxon>Bacteria</taxon>
        <taxon>Bacillati</taxon>
        <taxon>Actinomycetota</taxon>
        <taxon>Coriobacteriia</taxon>
        <taxon>Eggerthellales</taxon>
        <taxon>Eggerthellaceae</taxon>
        <taxon>Xiamenia</taxon>
    </lineage>
</organism>
<evidence type="ECO:0000256" key="3">
    <source>
        <dbReference type="ARBA" id="ARBA00022679"/>
    </source>
</evidence>
<dbReference type="SUPFAM" id="SSF111331">
    <property type="entry name" value="NAD kinase/diacylglycerol kinase-like"/>
    <property type="match status" value="1"/>
</dbReference>
<dbReference type="KEGG" id="ebz:J7S26_03775"/>
<dbReference type="Gene3D" id="3.40.50.10330">
    <property type="entry name" value="Probable inorganic polyphosphate/atp-NAD kinase, domain 1"/>
    <property type="match status" value="1"/>
</dbReference>
<keyword evidence="12" id="KW-1185">Reference proteome</keyword>
<dbReference type="GO" id="GO:0016301">
    <property type="term" value="F:kinase activity"/>
    <property type="evidence" value="ECO:0007669"/>
    <property type="project" value="UniProtKB-KW"/>
</dbReference>
<keyword evidence="7" id="KW-0594">Phospholipid biosynthesis</keyword>
<evidence type="ECO:0000313" key="13">
    <source>
        <dbReference type="Proteomes" id="UP000671910"/>
    </source>
</evidence>
<dbReference type="InterPro" id="IPR017438">
    <property type="entry name" value="ATP-NAD_kinase_N"/>
</dbReference>
<dbReference type="PANTHER" id="PTHR12358:SF106">
    <property type="entry name" value="LIPID KINASE YEGS"/>
    <property type="match status" value="1"/>
</dbReference>
<dbReference type="InterPro" id="IPR001206">
    <property type="entry name" value="Diacylglycerol_kinase_cat_dom"/>
</dbReference>
<name>A0A9E6MRD4_9ACTN</name>
<keyword evidence="3" id="KW-0808">Transferase</keyword>